<sequence>MAQHMKHKKILTITIDDSEDEGEDNVRQQVQIYAKDSMDRFGDDLCALLLFQLSLEDRFRCECVSKQFQRTAFGSVVDITLNDNLISKTQGIPETETYYNITTSNTIDCREMTLPNNLIPEVLAIFRDNCRHLREIYCNLWRNRKQTMGSLGPLITRIGCLNHIDCQSLTQCNRFSDLQSVFVSHLKTTGAENIEHKFQL</sequence>
<accession>A0A7R9KSS4</accession>
<protein>
    <submittedName>
        <fullName evidence="1">Uncharacterized protein</fullName>
    </submittedName>
</protein>
<organism evidence="1">
    <name type="scientific">Medioppia subpectinata</name>
    <dbReference type="NCBI Taxonomy" id="1979941"/>
    <lineage>
        <taxon>Eukaryota</taxon>
        <taxon>Metazoa</taxon>
        <taxon>Ecdysozoa</taxon>
        <taxon>Arthropoda</taxon>
        <taxon>Chelicerata</taxon>
        <taxon>Arachnida</taxon>
        <taxon>Acari</taxon>
        <taxon>Acariformes</taxon>
        <taxon>Sarcoptiformes</taxon>
        <taxon>Oribatida</taxon>
        <taxon>Brachypylina</taxon>
        <taxon>Oppioidea</taxon>
        <taxon>Oppiidae</taxon>
        <taxon>Medioppia</taxon>
    </lineage>
</organism>
<gene>
    <name evidence="1" type="ORF">OSB1V03_LOCUS9171</name>
</gene>
<evidence type="ECO:0000313" key="2">
    <source>
        <dbReference type="Proteomes" id="UP000759131"/>
    </source>
</evidence>
<dbReference type="EMBL" id="OC860633">
    <property type="protein sequence ID" value="CAD7628750.1"/>
    <property type="molecule type" value="Genomic_DNA"/>
</dbReference>
<dbReference type="AlphaFoldDB" id="A0A7R9KSS4"/>
<proteinExistence type="predicted"/>
<dbReference type="EMBL" id="CAJPIZ010006058">
    <property type="protein sequence ID" value="CAG2109180.1"/>
    <property type="molecule type" value="Genomic_DNA"/>
</dbReference>
<reference evidence="1" key="1">
    <citation type="submission" date="2020-11" db="EMBL/GenBank/DDBJ databases">
        <authorList>
            <person name="Tran Van P."/>
        </authorList>
    </citation>
    <scope>NUCLEOTIDE SEQUENCE</scope>
</reference>
<name>A0A7R9KSS4_9ACAR</name>
<evidence type="ECO:0000313" key="1">
    <source>
        <dbReference type="EMBL" id="CAD7628750.1"/>
    </source>
</evidence>
<keyword evidence="2" id="KW-1185">Reference proteome</keyword>
<dbReference type="Proteomes" id="UP000759131">
    <property type="component" value="Unassembled WGS sequence"/>
</dbReference>